<dbReference type="Gene3D" id="3.40.50.150">
    <property type="entry name" value="Vaccinia Virus protein VP39"/>
    <property type="match status" value="1"/>
</dbReference>
<comment type="similarity">
    <text evidence="5">Belongs to the class I-like SAM-binding methyltransferase superfamily. RsmB/NOP family.</text>
</comment>
<dbReference type="SUPFAM" id="SSF53335">
    <property type="entry name" value="S-adenosyl-L-methionine-dependent methyltransferases"/>
    <property type="match status" value="1"/>
</dbReference>
<dbReference type="Proteomes" id="UP000885806">
    <property type="component" value="Unassembled WGS sequence"/>
</dbReference>
<keyword evidence="1 5" id="KW-0489">Methyltransferase</keyword>
<evidence type="ECO:0000256" key="1">
    <source>
        <dbReference type="ARBA" id="ARBA00022603"/>
    </source>
</evidence>
<dbReference type="PANTHER" id="PTHR22807:SF61">
    <property type="entry name" value="NOL1_NOP2_SUN FAMILY PROTEIN _ ANTITERMINATION NUSB DOMAIN-CONTAINING PROTEIN"/>
    <property type="match status" value="1"/>
</dbReference>
<comment type="caution">
    <text evidence="7">The sequence shown here is derived from an EMBL/GenBank/DDBJ whole genome shotgun (WGS) entry which is preliminary data.</text>
</comment>
<evidence type="ECO:0000313" key="7">
    <source>
        <dbReference type="EMBL" id="HHI89271.1"/>
    </source>
</evidence>
<dbReference type="InterPro" id="IPR001678">
    <property type="entry name" value="MeTrfase_RsmB-F_NOP2_dom"/>
</dbReference>
<keyword evidence="4 5" id="KW-0694">RNA-binding</keyword>
<protein>
    <submittedName>
        <fullName evidence="7">RsmB/NOP family class I SAM-dependent RNA methyltransferase</fullName>
    </submittedName>
</protein>
<gene>
    <name evidence="7" type="ORF">ENK01_04880</name>
</gene>
<organism evidence="7">
    <name type="scientific">Hellea balneolensis</name>
    <dbReference type="NCBI Taxonomy" id="287478"/>
    <lineage>
        <taxon>Bacteria</taxon>
        <taxon>Pseudomonadati</taxon>
        <taxon>Pseudomonadota</taxon>
        <taxon>Alphaproteobacteria</taxon>
        <taxon>Maricaulales</taxon>
        <taxon>Robiginitomaculaceae</taxon>
        <taxon>Hellea</taxon>
    </lineage>
</organism>
<comment type="caution">
    <text evidence="5">Lacks conserved residue(s) required for the propagation of feature annotation.</text>
</comment>
<keyword evidence="2 5" id="KW-0808">Transferase</keyword>
<feature type="binding site" evidence="5">
    <location>
        <position position="7"/>
    </location>
    <ligand>
        <name>S-adenosyl-L-methionine</name>
        <dbReference type="ChEBI" id="CHEBI:59789"/>
    </ligand>
</feature>
<dbReference type="InterPro" id="IPR049560">
    <property type="entry name" value="MeTrfase_RsmB-F_NOP2_cat"/>
</dbReference>
<dbReference type="Pfam" id="PF01189">
    <property type="entry name" value="Methyltr_RsmB-F"/>
    <property type="match status" value="1"/>
</dbReference>
<dbReference type="InterPro" id="IPR023267">
    <property type="entry name" value="RCMT"/>
</dbReference>
<proteinExistence type="inferred from homology"/>
<evidence type="ECO:0000256" key="4">
    <source>
        <dbReference type="ARBA" id="ARBA00022884"/>
    </source>
</evidence>
<sequence>ADIVCADATRWQDPSGAGFDIVLLDAPCSATGTFRRRPDVLATKTPEDVASLVRLQQKLLLAAARNVRPGGTLLYCTCSLEPAEGEAQKQFFLQNRSDFRLNSLLSTHCPEGQEGEQTDGCFRILPHFMKEKGGQDGFFIAAFTRC</sequence>
<accession>A0A7V5NYA4</accession>
<dbReference type="GO" id="GO:0001510">
    <property type="term" value="P:RNA methylation"/>
    <property type="evidence" value="ECO:0007669"/>
    <property type="project" value="InterPro"/>
</dbReference>
<evidence type="ECO:0000256" key="5">
    <source>
        <dbReference type="PROSITE-ProRule" id="PRU01023"/>
    </source>
</evidence>
<reference evidence="7" key="1">
    <citation type="journal article" date="2020" name="mSystems">
        <title>Genome- and Community-Level Interaction Insights into Carbon Utilization and Element Cycling Functions of Hydrothermarchaeota in Hydrothermal Sediment.</title>
        <authorList>
            <person name="Zhou Z."/>
            <person name="Liu Y."/>
            <person name="Xu W."/>
            <person name="Pan J."/>
            <person name="Luo Z.H."/>
            <person name="Li M."/>
        </authorList>
    </citation>
    <scope>NUCLEOTIDE SEQUENCE [LARGE SCALE GENOMIC DNA]</scope>
    <source>
        <strain evidence="7">HyVt-538</strain>
    </source>
</reference>
<dbReference type="GO" id="GO:0003723">
    <property type="term" value="F:RNA binding"/>
    <property type="evidence" value="ECO:0007669"/>
    <property type="project" value="UniProtKB-UniRule"/>
</dbReference>
<dbReference type="EMBL" id="DROP01000327">
    <property type="protein sequence ID" value="HHI89271.1"/>
    <property type="molecule type" value="Genomic_DNA"/>
</dbReference>
<feature type="active site" description="Nucleophile" evidence="5">
    <location>
        <position position="78"/>
    </location>
</feature>
<name>A0A7V5NYA4_9PROT</name>
<dbReference type="InterPro" id="IPR029063">
    <property type="entry name" value="SAM-dependent_MTases_sf"/>
</dbReference>
<dbReference type="PROSITE" id="PS51686">
    <property type="entry name" value="SAM_MT_RSMB_NOP"/>
    <property type="match status" value="1"/>
</dbReference>
<dbReference type="AlphaFoldDB" id="A0A7V5NYA4"/>
<evidence type="ECO:0000256" key="3">
    <source>
        <dbReference type="ARBA" id="ARBA00022691"/>
    </source>
</evidence>
<feature type="domain" description="SAM-dependent MTase RsmB/NOP-type" evidence="6">
    <location>
        <begin position="1"/>
        <end position="146"/>
    </location>
</feature>
<dbReference type="CDD" id="cd02440">
    <property type="entry name" value="AdoMet_MTases"/>
    <property type="match status" value="1"/>
</dbReference>
<dbReference type="PANTHER" id="PTHR22807">
    <property type="entry name" value="NOP2 YEAST -RELATED NOL1/NOP2/FMU SUN DOMAIN-CONTAINING"/>
    <property type="match status" value="1"/>
</dbReference>
<evidence type="ECO:0000256" key="2">
    <source>
        <dbReference type="ARBA" id="ARBA00022679"/>
    </source>
</evidence>
<dbReference type="GO" id="GO:0008173">
    <property type="term" value="F:RNA methyltransferase activity"/>
    <property type="evidence" value="ECO:0007669"/>
    <property type="project" value="InterPro"/>
</dbReference>
<feature type="non-terminal residue" evidence="7">
    <location>
        <position position="1"/>
    </location>
</feature>
<dbReference type="PRINTS" id="PR02008">
    <property type="entry name" value="RCMTFAMILY"/>
</dbReference>
<feature type="binding site" evidence="5">
    <location>
        <position position="25"/>
    </location>
    <ligand>
        <name>S-adenosyl-L-methionine</name>
        <dbReference type="ChEBI" id="CHEBI:59789"/>
    </ligand>
</feature>
<evidence type="ECO:0000259" key="6">
    <source>
        <dbReference type="PROSITE" id="PS51686"/>
    </source>
</evidence>
<keyword evidence="3 5" id="KW-0949">S-adenosyl-L-methionine</keyword>